<dbReference type="EMBL" id="FNRL01000011">
    <property type="protein sequence ID" value="SEA61888.1"/>
    <property type="molecule type" value="Genomic_DNA"/>
</dbReference>
<dbReference type="Proteomes" id="UP000199656">
    <property type="component" value="Unassembled WGS sequence"/>
</dbReference>
<organism evidence="1 2">
    <name type="scientific">Chitinophaga terrae</name>
    <name type="common">ex Kim and Jung 2007</name>
    <dbReference type="NCBI Taxonomy" id="408074"/>
    <lineage>
        <taxon>Bacteria</taxon>
        <taxon>Pseudomonadati</taxon>
        <taxon>Bacteroidota</taxon>
        <taxon>Chitinophagia</taxon>
        <taxon>Chitinophagales</taxon>
        <taxon>Chitinophagaceae</taxon>
        <taxon>Chitinophaga</taxon>
    </lineage>
</organism>
<accession>A0A1H4CNJ8</accession>
<sequence>MLYNTIFSSFAFLISLKKSYASLPSQRLCVKKAKKKKTMLYNTIFSFFASLISLKKSYASLPPQRLCVKKNMLYNTIFSSFAFLISLKKSYASLPSQRLCVKLSKRSFAGDSSVQQFAYRAVCFCILNEFCELSGIQARYAGFYFQVAGSDSTVI</sequence>
<keyword evidence="2" id="KW-1185">Reference proteome</keyword>
<proteinExistence type="predicted"/>
<evidence type="ECO:0000313" key="1">
    <source>
        <dbReference type="EMBL" id="SEA61888.1"/>
    </source>
</evidence>
<protein>
    <submittedName>
        <fullName evidence="1">Uncharacterized protein</fullName>
    </submittedName>
</protein>
<dbReference type="AlphaFoldDB" id="A0A1H4CNJ8"/>
<gene>
    <name evidence="1" type="ORF">SAMN05660909_02682</name>
</gene>
<evidence type="ECO:0000313" key="2">
    <source>
        <dbReference type="Proteomes" id="UP000199656"/>
    </source>
</evidence>
<name>A0A1H4CNJ8_9BACT</name>
<reference evidence="2" key="1">
    <citation type="submission" date="2016-10" db="EMBL/GenBank/DDBJ databases">
        <authorList>
            <person name="Varghese N."/>
            <person name="Submissions S."/>
        </authorList>
    </citation>
    <scope>NUCLEOTIDE SEQUENCE [LARGE SCALE GENOMIC DNA]</scope>
    <source>
        <strain evidence="2">DSM 23920</strain>
    </source>
</reference>